<organism evidence="1 2">
    <name type="scientific">Botryobasidium botryosum (strain FD-172 SS1)</name>
    <dbReference type="NCBI Taxonomy" id="930990"/>
    <lineage>
        <taxon>Eukaryota</taxon>
        <taxon>Fungi</taxon>
        <taxon>Dikarya</taxon>
        <taxon>Basidiomycota</taxon>
        <taxon>Agaricomycotina</taxon>
        <taxon>Agaricomycetes</taxon>
        <taxon>Cantharellales</taxon>
        <taxon>Botryobasidiaceae</taxon>
        <taxon>Botryobasidium</taxon>
    </lineage>
</organism>
<proteinExistence type="predicted"/>
<dbReference type="AlphaFoldDB" id="A0A067M6X8"/>
<sequence length="114" mass="12515">MMMGGKNECGRGCRNKYECWGGGQNFGSEESREELSVYKSALFRVSHVATMCFRSRSGIWLGAAPHDPGCCRVHSWCSGDIIAARGQYLMSVGIMRIGQLIGPARMDLASLHNL</sequence>
<keyword evidence="2" id="KW-1185">Reference proteome</keyword>
<dbReference type="EMBL" id="KL198057">
    <property type="protein sequence ID" value="KDQ11538.1"/>
    <property type="molecule type" value="Genomic_DNA"/>
</dbReference>
<dbReference type="InParanoid" id="A0A067M6X8"/>
<dbReference type="HOGENOM" id="CLU_2120709_0_0_1"/>
<accession>A0A067M6X8</accession>
<name>A0A067M6X8_BOTB1</name>
<gene>
    <name evidence="1" type="ORF">BOTBODRAFT_451949</name>
</gene>
<evidence type="ECO:0000313" key="2">
    <source>
        <dbReference type="Proteomes" id="UP000027195"/>
    </source>
</evidence>
<protein>
    <submittedName>
        <fullName evidence="1">Uncharacterized protein</fullName>
    </submittedName>
</protein>
<evidence type="ECO:0000313" key="1">
    <source>
        <dbReference type="EMBL" id="KDQ11538.1"/>
    </source>
</evidence>
<reference evidence="2" key="1">
    <citation type="journal article" date="2014" name="Proc. Natl. Acad. Sci. U.S.A.">
        <title>Extensive sampling of basidiomycete genomes demonstrates inadequacy of the white-rot/brown-rot paradigm for wood decay fungi.</title>
        <authorList>
            <person name="Riley R."/>
            <person name="Salamov A.A."/>
            <person name="Brown D.W."/>
            <person name="Nagy L.G."/>
            <person name="Floudas D."/>
            <person name="Held B.W."/>
            <person name="Levasseur A."/>
            <person name="Lombard V."/>
            <person name="Morin E."/>
            <person name="Otillar R."/>
            <person name="Lindquist E.A."/>
            <person name="Sun H."/>
            <person name="LaButti K.M."/>
            <person name="Schmutz J."/>
            <person name="Jabbour D."/>
            <person name="Luo H."/>
            <person name="Baker S.E."/>
            <person name="Pisabarro A.G."/>
            <person name="Walton J.D."/>
            <person name="Blanchette R.A."/>
            <person name="Henrissat B."/>
            <person name="Martin F."/>
            <person name="Cullen D."/>
            <person name="Hibbett D.S."/>
            <person name="Grigoriev I.V."/>
        </authorList>
    </citation>
    <scope>NUCLEOTIDE SEQUENCE [LARGE SCALE GENOMIC DNA]</scope>
    <source>
        <strain evidence="2">FD-172 SS1</strain>
    </source>
</reference>
<dbReference type="Proteomes" id="UP000027195">
    <property type="component" value="Unassembled WGS sequence"/>
</dbReference>